<dbReference type="Pfam" id="PF13927">
    <property type="entry name" value="Ig_3"/>
    <property type="match status" value="1"/>
</dbReference>
<dbReference type="Proteomes" id="UP000261660">
    <property type="component" value="Unplaced"/>
</dbReference>
<reference evidence="3" key="1">
    <citation type="submission" date="2025-08" db="UniProtKB">
        <authorList>
            <consortium name="Ensembl"/>
        </authorList>
    </citation>
    <scope>IDENTIFICATION</scope>
</reference>
<dbReference type="SMART" id="SM00409">
    <property type="entry name" value="IG"/>
    <property type="match status" value="4"/>
</dbReference>
<reference evidence="3" key="2">
    <citation type="submission" date="2025-09" db="UniProtKB">
        <authorList>
            <consortium name="Ensembl"/>
        </authorList>
    </citation>
    <scope>IDENTIFICATION</scope>
</reference>
<name>A0A3Q3FXC2_9LABR</name>
<feature type="domain" description="Ig-like" evidence="2">
    <location>
        <begin position="399"/>
        <end position="483"/>
    </location>
</feature>
<dbReference type="InterPro" id="IPR013783">
    <property type="entry name" value="Ig-like_fold"/>
</dbReference>
<dbReference type="Ensembl" id="ENSLBET00000026111.1">
    <property type="protein sequence ID" value="ENSLBEP00000024847.1"/>
    <property type="gene ID" value="ENSLBEG00000018983.1"/>
</dbReference>
<dbReference type="CDD" id="cd00096">
    <property type="entry name" value="Ig"/>
    <property type="match status" value="1"/>
</dbReference>
<accession>A0A3Q3FXC2</accession>
<dbReference type="GO" id="GO:0098609">
    <property type="term" value="P:cell-cell adhesion"/>
    <property type="evidence" value="ECO:0007669"/>
    <property type="project" value="InterPro"/>
</dbReference>
<sequence length="588" mass="65707">MSLSAAASGFVVFLLVVQVVQSQNDMRVTYRPTKICALKGTTVELSMYLSTRNSPSTVDKSFWFTKEQDNECVDLTTDSQYADRVMHICIGTRCTLRITNLRKSDSAVYKFRLISNQPNGRYTDEPGVFLHVTDPDPKVQKMTSKMKCHSSCTLPYQYSYVWYKNGQEMPEVSYLYYSGPFVSGDSYTCALKGFKDFPSPPVCAISKTCNKVTYAVRAICASKGSSVGISCTYNSYGRIISKSWFSPGLSHHSGYHMRPEDLSRDPRYTGRLQVFHNGKGHTTLKISALNESDSAQYRFKFTTEISGWGSAVHGTNLTVTALQVQVTRIAAHQFYVEADLRCHSSCSEASRLPYGWFRNGEQIISQDKSSYNHFFHLEDEISCALKGHEGFPSPSVYAPKVTSVLLNPPGEIMENYSVTLTCSTDANPAANYTWYKKNGNSDFQPFSEELQLVYSSIQSSDSGEYYCAAENELGRRESGRIIINVKHAPKHPSVSVISLDEIMEGSSVTLTCKSDANPAATNTWYKEGNSLFEGKGGIYSFTSIRSKDSGIYFCKSENKYGQRNSSRLLIDVQCKYNKSPNHINTSCI</sequence>
<dbReference type="Gene3D" id="2.60.40.10">
    <property type="entry name" value="Immunoglobulins"/>
    <property type="match status" value="4"/>
</dbReference>
<dbReference type="Pfam" id="PF13895">
    <property type="entry name" value="Ig_2"/>
    <property type="match status" value="1"/>
</dbReference>
<keyword evidence="4" id="KW-1185">Reference proteome</keyword>
<feature type="chain" id="PRO_5018696264" evidence="1">
    <location>
        <begin position="23"/>
        <end position="588"/>
    </location>
</feature>
<dbReference type="InterPro" id="IPR003989">
    <property type="entry name" value="VCAM-1"/>
</dbReference>
<proteinExistence type="predicted"/>
<dbReference type="InParanoid" id="A0A3Q3FXC2"/>
<feature type="signal peptide" evidence="1">
    <location>
        <begin position="1"/>
        <end position="22"/>
    </location>
</feature>
<keyword evidence="1" id="KW-0732">Signal</keyword>
<dbReference type="STRING" id="56723.ENSLBEP00000024847"/>
<dbReference type="InterPro" id="IPR036179">
    <property type="entry name" value="Ig-like_dom_sf"/>
</dbReference>
<dbReference type="PROSITE" id="PS50835">
    <property type="entry name" value="IG_LIKE"/>
    <property type="match status" value="3"/>
</dbReference>
<protein>
    <submittedName>
        <fullName evidence="3">B-cell receptor CD22-like</fullName>
    </submittedName>
</protein>
<organism evidence="3 4">
    <name type="scientific">Labrus bergylta</name>
    <name type="common">ballan wrasse</name>
    <dbReference type="NCBI Taxonomy" id="56723"/>
    <lineage>
        <taxon>Eukaryota</taxon>
        <taxon>Metazoa</taxon>
        <taxon>Chordata</taxon>
        <taxon>Craniata</taxon>
        <taxon>Vertebrata</taxon>
        <taxon>Euteleostomi</taxon>
        <taxon>Actinopterygii</taxon>
        <taxon>Neopterygii</taxon>
        <taxon>Teleostei</taxon>
        <taxon>Neoteleostei</taxon>
        <taxon>Acanthomorphata</taxon>
        <taxon>Eupercaria</taxon>
        <taxon>Labriformes</taxon>
        <taxon>Labridae</taxon>
        <taxon>Labrus</taxon>
    </lineage>
</organism>
<dbReference type="InterPro" id="IPR003598">
    <property type="entry name" value="Ig_sub2"/>
</dbReference>
<dbReference type="PANTHER" id="PTHR46013">
    <property type="entry name" value="VASCULAR CELL ADHESION MOLECULE 1"/>
    <property type="match status" value="1"/>
</dbReference>
<dbReference type="GO" id="GO:0016020">
    <property type="term" value="C:membrane"/>
    <property type="evidence" value="ECO:0007669"/>
    <property type="project" value="InterPro"/>
</dbReference>
<dbReference type="InterPro" id="IPR007110">
    <property type="entry name" value="Ig-like_dom"/>
</dbReference>
<dbReference type="GeneTree" id="ENSGT01010000222294"/>
<evidence type="ECO:0000256" key="1">
    <source>
        <dbReference type="SAM" id="SignalP"/>
    </source>
</evidence>
<dbReference type="PRINTS" id="PR01474">
    <property type="entry name" value="VCAM1"/>
</dbReference>
<feature type="domain" description="Ig-like" evidence="2">
    <location>
        <begin position="492"/>
        <end position="570"/>
    </location>
</feature>
<dbReference type="SMART" id="SM00408">
    <property type="entry name" value="IGc2"/>
    <property type="match status" value="2"/>
</dbReference>
<evidence type="ECO:0000313" key="3">
    <source>
        <dbReference type="Ensembl" id="ENSLBEP00000024847.1"/>
    </source>
</evidence>
<dbReference type="InterPro" id="IPR003599">
    <property type="entry name" value="Ig_sub"/>
</dbReference>
<evidence type="ECO:0000259" key="2">
    <source>
        <dbReference type="PROSITE" id="PS50835"/>
    </source>
</evidence>
<evidence type="ECO:0000313" key="4">
    <source>
        <dbReference type="Proteomes" id="UP000261660"/>
    </source>
</evidence>
<dbReference type="PANTHER" id="PTHR46013:SF4">
    <property type="entry name" value="B-CELL RECEPTOR CD22-RELATED"/>
    <property type="match status" value="1"/>
</dbReference>
<dbReference type="AlphaFoldDB" id="A0A3Q3FXC2"/>
<feature type="domain" description="Ig-like" evidence="2">
    <location>
        <begin position="200"/>
        <end position="320"/>
    </location>
</feature>
<dbReference type="SUPFAM" id="SSF48726">
    <property type="entry name" value="Immunoglobulin"/>
    <property type="match status" value="5"/>
</dbReference>